<dbReference type="InterPro" id="IPR006143">
    <property type="entry name" value="RND_pump_MFP"/>
</dbReference>
<evidence type="ECO:0000256" key="1">
    <source>
        <dbReference type="ARBA" id="ARBA00009477"/>
    </source>
</evidence>
<comment type="similarity">
    <text evidence="1">Belongs to the membrane fusion protein (MFP) (TC 8.A.1) family.</text>
</comment>
<dbReference type="EMBL" id="BAABDF010000007">
    <property type="protein sequence ID" value="GAA3874565.1"/>
    <property type="molecule type" value="Genomic_DNA"/>
</dbReference>
<dbReference type="Gene3D" id="1.10.287.470">
    <property type="entry name" value="Helix hairpin bin"/>
    <property type="match status" value="1"/>
</dbReference>
<dbReference type="Gene3D" id="2.40.50.100">
    <property type="match status" value="1"/>
</dbReference>
<gene>
    <name evidence="3" type="ORF">GCM10022404_25490</name>
</gene>
<proteinExistence type="inferred from homology"/>
<dbReference type="InterPro" id="IPR058792">
    <property type="entry name" value="Beta-barrel_RND_2"/>
</dbReference>
<accession>A0ABP7KEV9</accession>
<evidence type="ECO:0000313" key="4">
    <source>
        <dbReference type="Proteomes" id="UP001399917"/>
    </source>
</evidence>
<sequence>MMRIVPIIIAAITTLTLYLFVFQRDMLFDIATPDSASPAVVQEMDPEDAETAQTEDNFAPPAEQAKAEVVPIPVVARHSVSRVLDRAVVLRGETEAARSVNVSAETSGRVISEPLRKGTYVDAGTLLCELDPGTRQAALLEAKAALPTAEARVAEANSFLSEAETNLTNAERLAEGGYASDTRVISARAALESARAGISAAEAGVQSARAGIAASEKEIERLTILAPFAGLLETDSAELGALMQPGSVCATIVELDPIKLVAYAPETNVDLVEVGSIAGARLISGQEVTGRVSFLSRSADPATRTFRVEVEIPNPDFAIRDGQTVEMVIAAEGTKAHLVAQSTLTLDDDGQIGVRIVGPDNVVAFNAVEILRDTREGVWVAGLADEADIITVGHEYVRAGVLVDPHYQEITQ</sequence>
<name>A0ABP7KEV9_9RHOB</name>
<dbReference type="Gene3D" id="2.40.30.170">
    <property type="match status" value="1"/>
</dbReference>
<evidence type="ECO:0000259" key="2">
    <source>
        <dbReference type="Pfam" id="PF25954"/>
    </source>
</evidence>
<keyword evidence="4" id="KW-1185">Reference proteome</keyword>
<dbReference type="PANTHER" id="PTHR30469">
    <property type="entry name" value="MULTIDRUG RESISTANCE PROTEIN MDTA"/>
    <property type="match status" value="1"/>
</dbReference>
<protein>
    <submittedName>
        <fullName evidence="3">Efflux RND transporter periplasmic adaptor subunit</fullName>
    </submittedName>
</protein>
<dbReference type="Gene3D" id="2.40.420.20">
    <property type="match status" value="1"/>
</dbReference>
<dbReference type="NCBIfam" id="TIGR01730">
    <property type="entry name" value="RND_mfp"/>
    <property type="match status" value="1"/>
</dbReference>
<reference evidence="4" key="1">
    <citation type="journal article" date="2019" name="Int. J. Syst. Evol. Microbiol.">
        <title>The Global Catalogue of Microorganisms (GCM) 10K type strain sequencing project: providing services to taxonomists for standard genome sequencing and annotation.</title>
        <authorList>
            <consortium name="The Broad Institute Genomics Platform"/>
            <consortium name="The Broad Institute Genome Sequencing Center for Infectious Disease"/>
            <person name="Wu L."/>
            <person name="Ma J."/>
        </authorList>
    </citation>
    <scope>NUCLEOTIDE SEQUENCE [LARGE SCALE GENOMIC DNA]</scope>
    <source>
        <strain evidence="4">JCM 17190</strain>
    </source>
</reference>
<dbReference type="PANTHER" id="PTHR30469:SF29">
    <property type="entry name" value="BLR2860 PROTEIN"/>
    <property type="match status" value="1"/>
</dbReference>
<organism evidence="3 4">
    <name type="scientific">Celeribacter arenosi</name>
    <dbReference type="NCBI Taxonomy" id="792649"/>
    <lineage>
        <taxon>Bacteria</taxon>
        <taxon>Pseudomonadati</taxon>
        <taxon>Pseudomonadota</taxon>
        <taxon>Alphaproteobacteria</taxon>
        <taxon>Rhodobacterales</taxon>
        <taxon>Roseobacteraceae</taxon>
        <taxon>Celeribacter</taxon>
    </lineage>
</organism>
<feature type="domain" description="CusB-like beta-barrel" evidence="2">
    <location>
        <begin position="260"/>
        <end position="332"/>
    </location>
</feature>
<comment type="caution">
    <text evidence="3">The sequence shown here is derived from an EMBL/GenBank/DDBJ whole genome shotgun (WGS) entry which is preliminary data.</text>
</comment>
<dbReference type="Proteomes" id="UP001399917">
    <property type="component" value="Unassembled WGS sequence"/>
</dbReference>
<evidence type="ECO:0000313" key="3">
    <source>
        <dbReference type="EMBL" id="GAA3874565.1"/>
    </source>
</evidence>
<dbReference type="SUPFAM" id="SSF111369">
    <property type="entry name" value="HlyD-like secretion proteins"/>
    <property type="match status" value="1"/>
</dbReference>
<dbReference type="Pfam" id="PF25954">
    <property type="entry name" value="Beta-barrel_RND_2"/>
    <property type="match status" value="1"/>
</dbReference>